<protein>
    <submittedName>
        <fullName evidence="1">Uncharacterized protein</fullName>
    </submittedName>
</protein>
<comment type="caution">
    <text evidence="1">The sequence shown here is derived from an EMBL/GenBank/DDBJ whole genome shotgun (WGS) entry which is preliminary data.</text>
</comment>
<dbReference type="Proteomes" id="UP000299102">
    <property type="component" value="Unassembled WGS sequence"/>
</dbReference>
<evidence type="ECO:0000313" key="2">
    <source>
        <dbReference type="Proteomes" id="UP000299102"/>
    </source>
</evidence>
<name>A0A4C1SUB3_EUMVA</name>
<reference evidence="1 2" key="1">
    <citation type="journal article" date="2019" name="Commun. Biol.">
        <title>The bagworm genome reveals a unique fibroin gene that provides high tensile strength.</title>
        <authorList>
            <person name="Kono N."/>
            <person name="Nakamura H."/>
            <person name="Ohtoshi R."/>
            <person name="Tomita M."/>
            <person name="Numata K."/>
            <person name="Arakawa K."/>
        </authorList>
    </citation>
    <scope>NUCLEOTIDE SEQUENCE [LARGE SCALE GENOMIC DNA]</scope>
</reference>
<organism evidence="1 2">
    <name type="scientific">Eumeta variegata</name>
    <name type="common">Bagworm moth</name>
    <name type="synonym">Eumeta japonica</name>
    <dbReference type="NCBI Taxonomy" id="151549"/>
    <lineage>
        <taxon>Eukaryota</taxon>
        <taxon>Metazoa</taxon>
        <taxon>Ecdysozoa</taxon>
        <taxon>Arthropoda</taxon>
        <taxon>Hexapoda</taxon>
        <taxon>Insecta</taxon>
        <taxon>Pterygota</taxon>
        <taxon>Neoptera</taxon>
        <taxon>Endopterygota</taxon>
        <taxon>Lepidoptera</taxon>
        <taxon>Glossata</taxon>
        <taxon>Ditrysia</taxon>
        <taxon>Tineoidea</taxon>
        <taxon>Psychidae</taxon>
        <taxon>Oiketicinae</taxon>
        <taxon>Eumeta</taxon>
    </lineage>
</organism>
<accession>A0A4C1SUB3</accession>
<keyword evidence="2" id="KW-1185">Reference proteome</keyword>
<proteinExistence type="predicted"/>
<dbReference type="EMBL" id="BGZK01000015">
    <property type="protein sequence ID" value="GBP04800.1"/>
    <property type="molecule type" value="Genomic_DNA"/>
</dbReference>
<gene>
    <name evidence="1" type="ORF">EVAR_3726_1</name>
</gene>
<dbReference type="AlphaFoldDB" id="A0A4C1SUB3"/>
<evidence type="ECO:0000313" key="1">
    <source>
        <dbReference type="EMBL" id="GBP04800.1"/>
    </source>
</evidence>
<sequence length="160" mass="18464">MVNPHWWFYSEPVERFLVSTTRGARIELHELLLEPNISYEFAQEGTNFIRSDLRPSTDNQTVNGQKNVSTFGKRFSFEKNKQESTYASYLEYVKIVVDFSFLTAIFLLKRCISPWEERLSNGDHEINITAGDILPDGLTAWRGSKAAVAYRRPRTARPVV</sequence>